<gene>
    <name evidence="2" type="ORF">ALECFALPRED_009617</name>
</gene>
<proteinExistence type="predicted"/>
<organism evidence="2 3">
    <name type="scientific">Alectoria fallacina</name>
    <dbReference type="NCBI Taxonomy" id="1903189"/>
    <lineage>
        <taxon>Eukaryota</taxon>
        <taxon>Fungi</taxon>
        <taxon>Dikarya</taxon>
        <taxon>Ascomycota</taxon>
        <taxon>Pezizomycotina</taxon>
        <taxon>Lecanoromycetes</taxon>
        <taxon>OSLEUM clade</taxon>
        <taxon>Lecanoromycetidae</taxon>
        <taxon>Lecanorales</taxon>
        <taxon>Lecanorineae</taxon>
        <taxon>Parmeliaceae</taxon>
        <taxon>Alectoria</taxon>
    </lineage>
</organism>
<comment type="caution">
    <text evidence="2">The sequence shown here is derived from an EMBL/GenBank/DDBJ whole genome shotgun (WGS) entry which is preliminary data.</text>
</comment>
<feature type="region of interest" description="Disordered" evidence="1">
    <location>
        <begin position="1"/>
        <end position="111"/>
    </location>
</feature>
<evidence type="ECO:0000313" key="2">
    <source>
        <dbReference type="EMBL" id="CAF9914534.1"/>
    </source>
</evidence>
<accession>A0A8H3F008</accession>
<sequence length="111" mass="12519">LSNTEATPRLAGTGMRSKQRKMLGKQSTRRRAEKKPRRRPGGTERLQSESQNPSTSHRTGPSKQSLEAEYEGRSSNGEVRQRDGWPSGSVLPSNRSFSFRRPHPHQRPAIL</sequence>
<feature type="non-terminal residue" evidence="2">
    <location>
        <position position="1"/>
    </location>
</feature>
<feature type="compositionally biased region" description="Polar residues" evidence="1">
    <location>
        <begin position="48"/>
        <end position="65"/>
    </location>
</feature>
<name>A0A8H3F008_9LECA</name>
<feature type="compositionally biased region" description="Basic residues" evidence="1">
    <location>
        <begin position="98"/>
        <end position="111"/>
    </location>
</feature>
<evidence type="ECO:0000313" key="3">
    <source>
        <dbReference type="Proteomes" id="UP000664203"/>
    </source>
</evidence>
<reference evidence="2" key="1">
    <citation type="submission" date="2021-03" db="EMBL/GenBank/DDBJ databases">
        <authorList>
            <person name="Tagirdzhanova G."/>
        </authorList>
    </citation>
    <scope>NUCLEOTIDE SEQUENCE</scope>
</reference>
<dbReference type="AlphaFoldDB" id="A0A8H3F008"/>
<feature type="compositionally biased region" description="Basic residues" evidence="1">
    <location>
        <begin position="17"/>
        <end position="40"/>
    </location>
</feature>
<dbReference type="Proteomes" id="UP000664203">
    <property type="component" value="Unassembled WGS sequence"/>
</dbReference>
<protein>
    <submittedName>
        <fullName evidence="2">Uncharacterized protein</fullName>
    </submittedName>
</protein>
<evidence type="ECO:0000256" key="1">
    <source>
        <dbReference type="SAM" id="MobiDB-lite"/>
    </source>
</evidence>
<keyword evidence="3" id="KW-1185">Reference proteome</keyword>
<feature type="non-terminal residue" evidence="2">
    <location>
        <position position="111"/>
    </location>
</feature>
<dbReference type="EMBL" id="CAJPDR010000073">
    <property type="protein sequence ID" value="CAF9914534.1"/>
    <property type="molecule type" value="Genomic_DNA"/>
</dbReference>